<dbReference type="Proteomes" id="UP000298663">
    <property type="component" value="Unassembled WGS sequence"/>
</dbReference>
<evidence type="ECO:0000256" key="1">
    <source>
        <dbReference type="SAM" id="Phobius"/>
    </source>
</evidence>
<keyword evidence="1" id="KW-0472">Membrane</keyword>
<dbReference type="AlphaFoldDB" id="A0A4U5MJ41"/>
<protein>
    <submittedName>
        <fullName evidence="2">Uncharacterized protein</fullName>
    </submittedName>
</protein>
<keyword evidence="3" id="KW-1185">Reference proteome</keyword>
<feature type="transmembrane region" description="Helical" evidence="1">
    <location>
        <begin position="31"/>
        <end position="54"/>
    </location>
</feature>
<dbReference type="EMBL" id="AZBU02000007">
    <property type="protein sequence ID" value="TKR69361.1"/>
    <property type="molecule type" value="Genomic_DNA"/>
</dbReference>
<proteinExistence type="predicted"/>
<keyword evidence="1" id="KW-1133">Transmembrane helix</keyword>
<reference evidence="2 3" key="1">
    <citation type="journal article" date="2015" name="Genome Biol.">
        <title>Comparative genomics of Steinernema reveals deeply conserved gene regulatory networks.</title>
        <authorList>
            <person name="Dillman A.R."/>
            <person name="Macchietto M."/>
            <person name="Porter C.F."/>
            <person name="Rogers A."/>
            <person name="Williams B."/>
            <person name="Antoshechkin I."/>
            <person name="Lee M.M."/>
            <person name="Goodwin Z."/>
            <person name="Lu X."/>
            <person name="Lewis E.E."/>
            <person name="Goodrich-Blair H."/>
            <person name="Stock S.P."/>
            <person name="Adams B.J."/>
            <person name="Sternberg P.W."/>
            <person name="Mortazavi A."/>
        </authorList>
    </citation>
    <scope>NUCLEOTIDE SEQUENCE [LARGE SCALE GENOMIC DNA]</scope>
    <source>
        <strain evidence="2 3">ALL</strain>
    </source>
</reference>
<gene>
    <name evidence="2" type="ORF">L596_021534</name>
</gene>
<reference evidence="2 3" key="2">
    <citation type="journal article" date="2019" name="G3 (Bethesda)">
        <title>Hybrid Assembly of the Genome of the Entomopathogenic Nematode Steinernema carpocapsae Identifies the X-Chromosome.</title>
        <authorList>
            <person name="Serra L."/>
            <person name="Macchietto M."/>
            <person name="Macias-Munoz A."/>
            <person name="McGill C.J."/>
            <person name="Rodriguez I.M."/>
            <person name="Rodriguez B."/>
            <person name="Murad R."/>
            <person name="Mortazavi A."/>
        </authorList>
    </citation>
    <scope>NUCLEOTIDE SEQUENCE [LARGE SCALE GENOMIC DNA]</scope>
    <source>
        <strain evidence="2 3">ALL</strain>
    </source>
</reference>
<keyword evidence="1" id="KW-0812">Transmembrane</keyword>
<organism evidence="2 3">
    <name type="scientific">Steinernema carpocapsae</name>
    <name type="common">Entomopathogenic nematode</name>
    <dbReference type="NCBI Taxonomy" id="34508"/>
    <lineage>
        <taxon>Eukaryota</taxon>
        <taxon>Metazoa</taxon>
        <taxon>Ecdysozoa</taxon>
        <taxon>Nematoda</taxon>
        <taxon>Chromadorea</taxon>
        <taxon>Rhabditida</taxon>
        <taxon>Tylenchina</taxon>
        <taxon>Panagrolaimomorpha</taxon>
        <taxon>Strongyloidoidea</taxon>
        <taxon>Steinernematidae</taxon>
        <taxon>Steinernema</taxon>
    </lineage>
</organism>
<comment type="caution">
    <text evidence="2">The sequence shown here is derived from an EMBL/GenBank/DDBJ whole genome shotgun (WGS) entry which is preliminary data.</text>
</comment>
<accession>A0A4U5MJ41</accession>
<evidence type="ECO:0000313" key="2">
    <source>
        <dbReference type="EMBL" id="TKR69361.1"/>
    </source>
</evidence>
<name>A0A4U5MJ41_STECR</name>
<evidence type="ECO:0000313" key="3">
    <source>
        <dbReference type="Proteomes" id="UP000298663"/>
    </source>
</evidence>
<sequence length="78" mass="9126">MTKFNLSLSHLRLTEKKFSLMQDYHRRLHTLFSVVVLLIISRILAFVFVLLSLWNFIALKVIERVPFSMASHFSVTSS</sequence>